<dbReference type="AlphaFoldDB" id="A0A3N0YKP3"/>
<proteinExistence type="predicted"/>
<evidence type="ECO:0000313" key="4">
    <source>
        <dbReference type="Proteomes" id="UP000281406"/>
    </source>
</evidence>
<sequence length="244" mass="27580">MQSASETVENASILSGGSAQDGHRLWIGNIDPKITEAGDGSTMCRRLFVLLELCFALSVTWAAGNRRPYPMGRQRRKTALALDHTLQSSEIDTCLLETLLDLDIRADFLILCCYVSQGLQLHTAILKRETLQEAERAIQCLNGKLALSKKLVVRWAHAQVKKFEPFRGDKNLPASLEPSSSEAEEMPTTLSVNAKIRAIEAKLQMMEENPDDYSGPSAYIYNKPPDKRDKRSQPYHKQFRRFRR</sequence>
<comment type="caution">
    <text evidence="3">The sequence shown here is derived from an EMBL/GenBank/DDBJ whole genome shotgun (WGS) entry which is preliminary data.</text>
</comment>
<keyword evidence="2" id="KW-0472">Membrane</keyword>
<gene>
    <name evidence="3" type="ORF">DPX16_12607</name>
</gene>
<name>A0A3N0YKP3_ANAGA</name>
<protein>
    <submittedName>
        <fullName evidence="3">Putative RNA-binding protein 18</fullName>
    </submittedName>
</protein>
<reference evidence="3 4" key="1">
    <citation type="submission" date="2018-10" db="EMBL/GenBank/DDBJ databases">
        <title>Genome assembly for a Yunnan-Guizhou Plateau 3E fish, Anabarilius grahami (Regan), and its evolutionary and genetic applications.</title>
        <authorList>
            <person name="Jiang W."/>
        </authorList>
    </citation>
    <scope>NUCLEOTIDE SEQUENCE [LARGE SCALE GENOMIC DNA]</scope>
    <source>
        <strain evidence="3">AG-KIZ</strain>
        <tissue evidence="3">Muscle</tissue>
    </source>
</reference>
<dbReference type="EMBL" id="RJVU01037189">
    <property type="protein sequence ID" value="ROL46714.1"/>
    <property type="molecule type" value="Genomic_DNA"/>
</dbReference>
<organism evidence="3 4">
    <name type="scientific">Anabarilius grahami</name>
    <name type="common">Kanglang fish</name>
    <name type="synonym">Barilius grahami</name>
    <dbReference type="NCBI Taxonomy" id="495550"/>
    <lineage>
        <taxon>Eukaryota</taxon>
        <taxon>Metazoa</taxon>
        <taxon>Chordata</taxon>
        <taxon>Craniata</taxon>
        <taxon>Vertebrata</taxon>
        <taxon>Euteleostomi</taxon>
        <taxon>Actinopterygii</taxon>
        <taxon>Neopterygii</taxon>
        <taxon>Teleostei</taxon>
        <taxon>Ostariophysi</taxon>
        <taxon>Cypriniformes</taxon>
        <taxon>Xenocyprididae</taxon>
        <taxon>Xenocypridinae</taxon>
        <taxon>Xenocypridinae incertae sedis</taxon>
        <taxon>Anabarilius</taxon>
    </lineage>
</organism>
<feature type="transmembrane region" description="Helical" evidence="2">
    <location>
        <begin position="47"/>
        <end position="64"/>
    </location>
</feature>
<dbReference type="OrthoDB" id="6730379at2759"/>
<evidence type="ECO:0000256" key="1">
    <source>
        <dbReference type="SAM" id="MobiDB-lite"/>
    </source>
</evidence>
<feature type="region of interest" description="Disordered" evidence="1">
    <location>
        <begin position="207"/>
        <end position="244"/>
    </location>
</feature>
<evidence type="ECO:0000313" key="3">
    <source>
        <dbReference type="EMBL" id="ROL46714.1"/>
    </source>
</evidence>
<keyword evidence="4" id="KW-1185">Reference proteome</keyword>
<keyword evidence="2" id="KW-0812">Transmembrane</keyword>
<keyword evidence="2" id="KW-1133">Transmembrane helix</keyword>
<evidence type="ECO:0000256" key="2">
    <source>
        <dbReference type="SAM" id="Phobius"/>
    </source>
</evidence>
<accession>A0A3N0YKP3</accession>
<dbReference type="Proteomes" id="UP000281406">
    <property type="component" value="Unassembled WGS sequence"/>
</dbReference>
<feature type="compositionally biased region" description="Basic residues" evidence="1">
    <location>
        <begin position="233"/>
        <end position="244"/>
    </location>
</feature>